<dbReference type="InterPro" id="IPR036259">
    <property type="entry name" value="MFS_trans_sf"/>
</dbReference>
<feature type="transmembrane region" description="Helical" evidence="6">
    <location>
        <begin position="102"/>
        <end position="126"/>
    </location>
</feature>
<dbReference type="EMBL" id="WRXP01003907">
    <property type="protein sequence ID" value="KAF1001536.1"/>
    <property type="molecule type" value="Genomic_DNA"/>
</dbReference>
<keyword evidence="7" id="KW-0732">Signal</keyword>
<evidence type="ECO:0000256" key="4">
    <source>
        <dbReference type="ARBA" id="ARBA00023136"/>
    </source>
</evidence>
<feature type="transmembrane region" description="Helical" evidence="6">
    <location>
        <begin position="172"/>
        <end position="192"/>
    </location>
</feature>
<feature type="transmembrane region" description="Helical" evidence="6">
    <location>
        <begin position="250"/>
        <end position="269"/>
    </location>
</feature>
<protein>
    <submittedName>
        <fullName evidence="10">Uncharacterized protein</fullName>
    </submittedName>
</protein>
<feature type="transmembrane region" description="Helical" evidence="6">
    <location>
        <begin position="483"/>
        <end position="502"/>
    </location>
</feature>
<gene>
    <name evidence="10" type="ORF">AG4045_030436</name>
</gene>
<feature type="chain" id="PRO_5026865103" evidence="7">
    <location>
        <begin position="20"/>
        <end position="555"/>
    </location>
</feature>
<evidence type="ECO:0000259" key="9">
    <source>
        <dbReference type="Pfam" id="PF23262"/>
    </source>
</evidence>
<sequence>MSTQWLVLVAAIWLQSISGTNTNFPAYSSQLKHLLSMSQLQLNNLAFASDAGKILAWFSGVAALYLPLWLTLLIGSIIGMIGYGVQYFLLLKLHLHSSIPYWVVFILTVVAGNSVCWINTVCYILIIQNFPLDMQLSLGLSTSYQGLSAKIYGDIVEVAYANSCPDEKARGYLLLNSILPVIVCIIVAPLVARSSHVNDSGGSRSGSSYSCSRKLSEGFVAMFSITVITGTYAVVTSSLGYSILSCSRHAQLIGIGVLVIILPIMVPLVEKIRENVQHKCWIRQRKVSSFPADEQGSETLENGNGAVALSVKTTSVVKTGEKNDLTGKEIGPKLMLKKLDFWIYFFVYMFGATIGLVYLNNLGQIVESRGHSRTTCLVSLSSSFGFFGRLIPCLLEYYFTRLGMQGTRNKYVAKYMSSRAGAMSVMMAPMSGAFFMLLINSNICLHISTAIIGLSTGAISSMAVSATTELFGGKGFGIKHNIVIINIPIGSFILGEMAGVLYRRNGSADEVGKCIGMECYQTSYIIWGSLCCLGTLLALILHSRNKSLREMAGVQ</sequence>
<organism evidence="10 11">
    <name type="scientific">Apium graveolens</name>
    <name type="common">Celery</name>
    <dbReference type="NCBI Taxonomy" id="4045"/>
    <lineage>
        <taxon>Eukaryota</taxon>
        <taxon>Viridiplantae</taxon>
        <taxon>Streptophyta</taxon>
        <taxon>Embryophyta</taxon>
        <taxon>Tracheophyta</taxon>
        <taxon>Spermatophyta</taxon>
        <taxon>Magnoliopsida</taxon>
        <taxon>eudicotyledons</taxon>
        <taxon>Gunneridae</taxon>
        <taxon>Pentapetalae</taxon>
        <taxon>asterids</taxon>
        <taxon>campanulids</taxon>
        <taxon>Apiales</taxon>
        <taxon>Apiaceae</taxon>
        <taxon>Apioideae</taxon>
        <taxon>apioid superclade</taxon>
        <taxon>Apieae</taxon>
        <taxon>Apium</taxon>
    </lineage>
</organism>
<keyword evidence="4 6" id="KW-0472">Membrane</keyword>
<evidence type="ECO:0000313" key="10">
    <source>
        <dbReference type="EMBL" id="KAF1001536.1"/>
    </source>
</evidence>
<evidence type="ECO:0000256" key="2">
    <source>
        <dbReference type="ARBA" id="ARBA00022692"/>
    </source>
</evidence>
<keyword evidence="3 6" id="KW-1133">Transmembrane helix</keyword>
<feature type="signal peptide" evidence="7">
    <location>
        <begin position="1"/>
        <end position="19"/>
    </location>
</feature>
<accession>A0A6L5B726</accession>
<feature type="transmembrane region" description="Helical" evidence="6">
    <location>
        <begin position="445"/>
        <end position="471"/>
    </location>
</feature>
<comment type="similarity">
    <text evidence="5">Belongs to the major facilitator superfamily. Phosphate:H(+) symporter (TC 2.A.1.9) family.</text>
</comment>
<feature type="domain" description="Nodulin-like" evidence="8">
    <location>
        <begin position="4"/>
        <end position="268"/>
    </location>
</feature>
<feature type="transmembrane region" description="Helical" evidence="6">
    <location>
        <begin position="341"/>
        <end position="359"/>
    </location>
</feature>
<feature type="transmembrane region" description="Helical" evidence="6">
    <location>
        <begin position="68"/>
        <end position="90"/>
    </location>
</feature>
<name>A0A6L5B726_APIGR</name>
<dbReference type="SUPFAM" id="SSF103473">
    <property type="entry name" value="MFS general substrate transporter"/>
    <property type="match status" value="1"/>
</dbReference>
<dbReference type="PANTHER" id="PTHR21576">
    <property type="entry name" value="UNCHARACTERIZED NODULIN-LIKE PROTEIN"/>
    <property type="match status" value="1"/>
</dbReference>
<comment type="subcellular location">
    <subcellularLocation>
        <location evidence="1">Membrane</location>
        <topology evidence="1">Multi-pass membrane protein</topology>
    </subcellularLocation>
</comment>
<dbReference type="AlphaFoldDB" id="A0A6L5B726"/>
<keyword evidence="2 6" id="KW-0812">Transmembrane</keyword>
<comment type="caution">
    <text evidence="10">The sequence shown here is derived from an EMBL/GenBank/DDBJ whole genome shotgun (WGS) entry which is preliminary data.</text>
</comment>
<proteinExistence type="inferred from homology"/>
<dbReference type="Proteomes" id="UP000593563">
    <property type="component" value="Unassembled WGS sequence"/>
</dbReference>
<feature type="transmembrane region" description="Helical" evidence="6">
    <location>
        <begin position="379"/>
        <end position="399"/>
    </location>
</feature>
<evidence type="ECO:0000256" key="1">
    <source>
        <dbReference type="ARBA" id="ARBA00004141"/>
    </source>
</evidence>
<evidence type="ECO:0000256" key="7">
    <source>
        <dbReference type="SAM" id="SignalP"/>
    </source>
</evidence>
<dbReference type="Pfam" id="PF23262">
    <property type="entry name" value="NFD4_C"/>
    <property type="match status" value="1"/>
</dbReference>
<feature type="domain" description="NFD4 C-terminal" evidence="9">
    <location>
        <begin position="328"/>
        <end position="547"/>
    </location>
</feature>
<evidence type="ECO:0000256" key="6">
    <source>
        <dbReference type="SAM" id="Phobius"/>
    </source>
</evidence>
<feature type="transmembrane region" description="Helical" evidence="6">
    <location>
        <begin position="420"/>
        <end position="439"/>
    </location>
</feature>
<keyword evidence="11" id="KW-1185">Reference proteome</keyword>
<dbReference type="InterPro" id="IPR010658">
    <property type="entry name" value="Nodulin-like"/>
</dbReference>
<dbReference type="InterPro" id="IPR056555">
    <property type="entry name" value="NFD4_C"/>
</dbReference>
<evidence type="ECO:0000259" key="8">
    <source>
        <dbReference type="Pfam" id="PF06813"/>
    </source>
</evidence>
<evidence type="ECO:0000256" key="3">
    <source>
        <dbReference type="ARBA" id="ARBA00022989"/>
    </source>
</evidence>
<reference evidence="10" key="1">
    <citation type="submission" date="2020-01" db="EMBL/GenBank/DDBJ databases">
        <title>The Celery Genome Sequence Reveals Sequential Paleo-tetraploidization, Resistance Gene Elimination, Karyotype Evolution, and Functional Innovation in Apiales.</title>
        <authorList>
            <person name="Song X."/>
        </authorList>
    </citation>
    <scope>NUCLEOTIDE SEQUENCE</scope>
    <source>
        <tissue evidence="10">Leaf</tissue>
    </source>
</reference>
<evidence type="ECO:0000313" key="11">
    <source>
        <dbReference type="Proteomes" id="UP000593563"/>
    </source>
</evidence>
<evidence type="ECO:0000256" key="5">
    <source>
        <dbReference type="ARBA" id="ARBA00044504"/>
    </source>
</evidence>
<feature type="transmembrane region" description="Helical" evidence="6">
    <location>
        <begin position="522"/>
        <end position="541"/>
    </location>
</feature>
<dbReference type="PANTHER" id="PTHR21576:SF11">
    <property type="entry name" value="MAJOR FACILITATOR SUPERFAMILY PROTEIN"/>
    <property type="match status" value="1"/>
</dbReference>
<dbReference type="Pfam" id="PF06813">
    <property type="entry name" value="Nodulin-like"/>
    <property type="match status" value="1"/>
</dbReference>
<feature type="transmembrane region" description="Helical" evidence="6">
    <location>
        <begin position="219"/>
        <end position="244"/>
    </location>
</feature>
<dbReference type="GO" id="GO:0016020">
    <property type="term" value="C:membrane"/>
    <property type="evidence" value="ECO:0007669"/>
    <property type="project" value="UniProtKB-SubCell"/>
</dbReference>